<feature type="compositionally biased region" description="Acidic residues" evidence="2">
    <location>
        <begin position="303"/>
        <end position="320"/>
    </location>
</feature>
<evidence type="ECO:0000313" key="4">
    <source>
        <dbReference type="EMBL" id="EFO81000.1"/>
    </source>
</evidence>
<dbReference type="EMBL" id="ADVR01000030">
    <property type="protein sequence ID" value="EFO81000.1"/>
    <property type="molecule type" value="Genomic_DNA"/>
</dbReference>
<dbReference type="HOGENOM" id="CLU_1015191_0_0_0"/>
<comment type="caution">
    <text evidence="4">The sequence shown here is derived from an EMBL/GenBank/DDBJ whole genome shotgun (WGS) entry which is preliminary data.</text>
</comment>
<feature type="region of interest" description="Disordered" evidence="2">
    <location>
        <begin position="273"/>
        <end position="320"/>
    </location>
</feature>
<gene>
    <name evidence="4" type="ORF">OSCT_1103</name>
</gene>
<dbReference type="InterPro" id="IPR025711">
    <property type="entry name" value="PepSY"/>
</dbReference>
<sequence>MNQRSALLIAAALTAFLLVLAGGLASRLSSNVGATDVTPTAISTLEPTALVSLDPTVEALIQQREAAYQQALDEANARLNAANDQIAQANNEIGNLEQSRQQIADQASQAVAVASRPVVVAPAAVAPAAPAAPVVVPTAVPPTDVPAPAAPTYAVSADQARDIALGAADAGATLLKAPELVSYQGVAAYEVTLDKGMVYVDAQTGAVLFNSAVAPKLISQEQAIQSAQAYMGGGTVQSVQLQQDQGAQTYVITFSDGSKIYVDALNGQVVYAEIRTPPPPPAPQYTDDDDHEDDDHEEREHEEREDEGDDHEDEGDDHED</sequence>
<dbReference type="OrthoDB" id="160796at2"/>
<name>E1ICQ2_9CHLR</name>
<evidence type="ECO:0000259" key="3">
    <source>
        <dbReference type="Pfam" id="PF03413"/>
    </source>
</evidence>
<feature type="coiled-coil region" evidence="1">
    <location>
        <begin position="65"/>
        <end position="106"/>
    </location>
</feature>
<evidence type="ECO:0000256" key="2">
    <source>
        <dbReference type="SAM" id="MobiDB-lite"/>
    </source>
</evidence>
<feature type="compositionally biased region" description="Acidic residues" evidence="2">
    <location>
        <begin position="286"/>
        <end position="297"/>
    </location>
</feature>
<dbReference type="Gene3D" id="3.10.450.40">
    <property type="match status" value="2"/>
</dbReference>
<dbReference type="Pfam" id="PF03413">
    <property type="entry name" value="PepSY"/>
    <property type="match status" value="2"/>
</dbReference>
<feature type="domain" description="PepSY" evidence="3">
    <location>
        <begin position="218"/>
        <end position="271"/>
    </location>
</feature>
<evidence type="ECO:0000256" key="1">
    <source>
        <dbReference type="SAM" id="Coils"/>
    </source>
</evidence>
<evidence type="ECO:0000313" key="5">
    <source>
        <dbReference type="Proteomes" id="UP000054010"/>
    </source>
</evidence>
<dbReference type="Proteomes" id="UP000054010">
    <property type="component" value="Unassembled WGS sequence"/>
</dbReference>
<feature type="domain" description="PepSY" evidence="3">
    <location>
        <begin position="155"/>
        <end position="208"/>
    </location>
</feature>
<dbReference type="AlphaFoldDB" id="E1ICQ2"/>
<keyword evidence="1" id="KW-0175">Coiled coil</keyword>
<proteinExistence type="predicted"/>
<organism evidence="4 5">
    <name type="scientific">Oscillochloris trichoides DG-6</name>
    <dbReference type="NCBI Taxonomy" id="765420"/>
    <lineage>
        <taxon>Bacteria</taxon>
        <taxon>Bacillati</taxon>
        <taxon>Chloroflexota</taxon>
        <taxon>Chloroflexia</taxon>
        <taxon>Chloroflexales</taxon>
        <taxon>Chloroflexineae</taxon>
        <taxon>Oscillochloridaceae</taxon>
        <taxon>Oscillochloris</taxon>
    </lineage>
</organism>
<protein>
    <submittedName>
        <fullName evidence="4">Propeptide PepSY amd peptidase M4</fullName>
    </submittedName>
</protein>
<reference evidence="4 5" key="1">
    <citation type="journal article" date="2011" name="J. Bacteriol.">
        <title>Draft genome sequence of the anoxygenic filamentous phototrophic bacterium Oscillochloris trichoides subsp. DG-6.</title>
        <authorList>
            <person name="Kuznetsov B.B."/>
            <person name="Ivanovsky R.N."/>
            <person name="Keppen O.I."/>
            <person name="Sukhacheva M.V."/>
            <person name="Bumazhkin B.K."/>
            <person name="Patutina E.O."/>
            <person name="Beletsky A.V."/>
            <person name="Mardanov A.V."/>
            <person name="Baslerov R.V."/>
            <person name="Panteleeva A.N."/>
            <person name="Kolganova T.V."/>
            <person name="Ravin N.V."/>
            <person name="Skryabin K.G."/>
        </authorList>
    </citation>
    <scope>NUCLEOTIDE SEQUENCE [LARGE SCALE GENOMIC DNA]</scope>
    <source>
        <strain evidence="4 5">DG-6</strain>
    </source>
</reference>
<accession>E1ICQ2</accession>
<keyword evidence="5" id="KW-1185">Reference proteome</keyword>
<dbReference type="eggNOG" id="COG3212">
    <property type="taxonomic scope" value="Bacteria"/>
</dbReference>